<proteinExistence type="predicted"/>
<feature type="binding site" evidence="2">
    <location>
        <begin position="222"/>
        <end position="223"/>
    </location>
    <ligand>
        <name>ATP</name>
        <dbReference type="ChEBI" id="CHEBI:30616"/>
    </ligand>
</feature>
<feature type="binding site" evidence="2">
    <location>
        <begin position="187"/>
        <end position="194"/>
    </location>
    <ligand>
        <name>ATP</name>
        <dbReference type="ChEBI" id="CHEBI:30616"/>
    </ligand>
</feature>
<dbReference type="SUPFAM" id="SSF140931">
    <property type="entry name" value="Fic-like"/>
    <property type="match status" value="1"/>
</dbReference>
<reference evidence="4 5" key="1">
    <citation type="submission" date="2019-03" db="EMBL/GenBank/DDBJ databases">
        <title>Thermus tengchongensis species for the arsenic transformation mechanism.</title>
        <authorList>
            <person name="Yuan G.C."/>
        </authorList>
    </citation>
    <scope>NUCLEOTIDE SEQUENCE [LARGE SCALE GENOMIC DNA]</scope>
    <source>
        <strain evidence="4 5">15W</strain>
    </source>
</reference>
<evidence type="ECO:0000313" key="4">
    <source>
        <dbReference type="EMBL" id="TFU25871.1"/>
    </source>
</evidence>
<dbReference type="InterPro" id="IPR003812">
    <property type="entry name" value="Fido"/>
</dbReference>
<sequence length="364" mass="41390">MPGLGAWGSYDKVRAALAERRGLLERLGGLPLALLQVANEEWLYMLQEDTRHSLAIEGYFATERELEAVVQGRRGSLEVLNYFRTAQYTYGLAFQYHKESQLHLDLPLINNIHAMLFQGTTQDRYRGQPADGIKRQIAGAPVQPPLEATDYLRAFVKLALWLLREREALEALAKTHALFEAIHPYRDGNGRVGRILLNYLALLQGLPPLAIKGLTQKERERYYAALQEADRGFHRGFPPPEPEALLRALDLGEFRPLALLLAEALAPRLDNLVALALIRFHDLKPLEEVAQDLGVSRVLVYQWVSRGRLVVYRPRGGKRPLSHPWLFLGTREHPPVLPPTLPPERPSWEDRIRDLQQSLWAPRG</sequence>
<comment type="caution">
    <text evidence="4">The sequence shown here is derived from an EMBL/GenBank/DDBJ whole genome shotgun (WGS) entry which is preliminary data.</text>
</comment>
<dbReference type="InterPro" id="IPR036597">
    <property type="entry name" value="Fido-like_dom_sf"/>
</dbReference>
<dbReference type="PROSITE" id="PS51459">
    <property type="entry name" value="FIDO"/>
    <property type="match status" value="1"/>
</dbReference>
<organism evidence="4 5">
    <name type="scientific">Thermus tengchongensis</name>
    <dbReference type="NCBI Taxonomy" id="1214928"/>
    <lineage>
        <taxon>Bacteria</taxon>
        <taxon>Thermotogati</taxon>
        <taxon>Deinococcota</taxon>
        <taxon>Deinococci</taxon>
        <taxon>Thermales</taxon>
        <taxon>Thermaceae</taxon>
        <taxon>Thermus</taxon>
    </lineage>
</organism>
<accession>A0A4Y9F9U1</accession>
<dbReference type="PANTHER" id="PTHR13504">
    <property type="entry name" value="FIDO DOMAIN-CONTAINING PROTEIN DDB_G0283145"/>
    <property type="match status" value="1"/>
</dbReference>
<dbReference type="RefSeq" id="WP_135260575.1">
    <property type="nucleotide sequence ID" value="NZ_SJZF01000015.1"/>
</dbReference>
<feature type="active site" evidence="1">
    <location>
        <position position="183"/>
    </location>
</feature>
<dbReference type="Proteomes" id="UP000297668">
    <property type="component" value="Unassembled WGS sequence"/>
</dbReference>
<dbReference type="PANTHER" id="PTHR13504:SF38">
    <property type="entry name" value="FIDO DOMAIN-CONTAINING PROTEIN"/>
    <property type="match status" value="1"/>
</dbReference>
<evidence type="ECO:0000313" key="5">
    <source>
        <dbReference type="Proteomes" id="UP000297668"/>
    </source>
</evidence>
<gene>
    <name evidence="4" type="ORF">E0687_09030</name>
</gene>
<dbReference type="AlphaFoldDB" id="A0A4Y9F9U1"/>
<dbReference type="Gene3D" id="1.10.3290.10">
    <property type="entry name" value="Fido-like domain"/>
    <property type="match status" value="1"/>
</dbReference>
<dbReference type="EMBL" id="SJZF01000015">
    <property type="protein sequence ID" value="TFU25871.1"/>
    <property type="molecule type" value="Genomic_DNA"/>
</dbReference>
<keyword evidence="2" id="KW-0067">ATP-binding</keyword>
<evidence type="ECO:0000256" key="2">
    <source>
        <dbReference type="PIRSR" id="PIRSR640198-2"/>
    </source>
</evidence>
<name>A0A4Y9F9U1_9DEIN</name>
<feature type="domain" description="Fido" evidence="3">
    <location>
        <begin position="104"/>
        <end position="263"/>
    </location>
</feature>
<dbReference type="Pfam" id="PF02661">
    <property type="entry name" value="Fic"/>
    <property type="match status" value="1"/>
</dbReference>
<evidence type="ECO:0000259" key="3">
    <source>
        <dbReference type="PROSITE" id="PS51459"/>
    </source>
</evidence>
<dbReference type="GO" id="GO:0005524">
    <property type="term" value="F:ATP binding"/>
    <property type="evidence" value="ECO:0007669"/>
    <property type="project" value="UniProtKB-KW"/>
</dbReference>
<evidence type="ECO:0000256" key="1">
    <source>
        <dbReference type="PIRSR" id="PIRSR640198-1"/>
    </source>
</evidence>
<dbReference type="InterPro" id="IPR040198">
    <property type="entry name" value="Fido_containing"/>
</dbReference>
<protein>
    <submittedName>
        <fullName evidence="4">Fic family protein</fullName>
    </submittedName>
</protein>
<keyword evidence="2" id="KW-0547">Nucleotide-binding</keyword>